<gene>
    <name evidence="4" type="ORF">BBK14_27820</name>
</gene>
<dbReference type="EMBL" id="MAXA01000263">
    <property type="protein sequence ID" value="OHV20492.1"/>
    <property type="molecule type" value="Genomic_DNA"/>
</dbReference>
<name>A0A1S1PIN0_9ACTN</name>
<sequence>MNRLTQSPPARRGVGRRRVGTLALAAGVLALGLAGCGGADDGGTAGRTASAPPVTTTAGTPSASVAARPTGSPRGGPAPTPATPSRLPTTPGEPAWSSEPRRVEHALPGTATVVAVRGAHNVAGGLEFDRLVIEFRDRVPGYDVRYVADVRSPGEGAVVPLRGQAFLELVLFPAAAHDDAGTSTLTTPRTGGGLPALVQYRLTGDYEGYVHFGLGVDDRVGFRVLELSDPARLVIDLAA</sequence>
<evidence type="ECO:0000259" key="3">
    <source>
        <dbReference type="Pfam" id="PF24837"/>
    </source>
</evidence>
<dbReference type="AlphaFoldDB" id="A0A1S1PIN0"/>
<dbReference type="Pfam" id="PF24837">
    <property type="entry name" value="AMIN-like"/>
    <property type="match status" value="1"/>
</dbReference>
<evidence type="ECO:0000313" key="5">
    <source>
        <dbReference type="Proteomes" id="UP000179769"/>
    </source>
</evidence>
<feature type="compositionally biased region" description="Polar residues" evidence="1">
    <location>
        <begin position="53"/>
        <end position="63"/>
    </location>
</feature>
<evidence type="ECO:0000313" key="4">
    <source>
        <dbReference type="EMBL" id="OHV20492.1"/>
    </source>
</evidence>
<comment type="caution">
    <text evidence="4">The sequence shown here is derived from an EMBL/GenBank/DDBJ whole genome shotgun (WGS) entry which is preliminary data.</text>
</comment>
<feature type="domain" description="AMIN-like" evidence="3">
    <location>
        <begin position="113"/>
        <end position="238"/>
    </location>
</feature>
<accession>A0A1S1PIN0</accession>
<protein>
    <recommendedName>
        <fullName evidence="3">AMIN-like domain-containing protein</fullName>
    </recommendedName>
</protein>
<dbReference type="InterPro" id="IPR056303">
    <property type="entry name" value="AMIN-like"/>
</dbReference>
<evidence type="ECO:0000256" key="1">
    <source>
        <dbReference type="SAM" id="MobiDB-lite"/>
    </source>
</evidence>
<proteinExistence type="predicted"/>
<reference evidence="5" key="1">
    <citation type="submission" date="2016-07" db="EMBL/GenBank/DDBJ databases">
        <title>Frankia sp. NRRL B-16219 Genome sequencing.</title>
        <authorList>
            <person name="Ghodhbane-Gtari F."/>
            <person name="Swanson E."/>
            <person name="Gueddou A."/>
            <person name="Louati M."/>
            <person name="Nouioui I."/>
            <person name="Hezbri K."/>
            <person name="Abebe-Akele F."/>
            <person name="Simpson S."/>
            <person name="Morris K."/>
            <person name="Thomas K."/>
            <person name="Gtari M."/>
            <person name="Tisa L.S."/>
        </authorList>
    </citation>
    <scope>NUCLEOTIDE SEQUENCE [LARGE SCALE GENOMIC DNA]</scope>
    <source>
        <strain evidence="5">NRRL B-16219</strain>
    </source>
</reference>
<evidence type="ECO:0000256" key="2">
    <source>
        <dbReference type="SAM" id="SignalP"/>
    </source>
</evidence>
<dbReference type="OrthoDB" id="3393679at2"/>
<feature type="region of interest" description="Disordered" evidence="1">
    <location>
        <begin position="44"/>
        <end position="99"/>
    </location>
</feature>
<dbReference type="Proteomes" id="UP000179769">
    <property type="component" value="Unassembled WGS sequence"/>
</dbReference>
<feature type="chain" id="PRO_5010276629" description="AMIN-like domain-containing protein" evidence="2">
    <location>
        <begin position="40"/>
        <end position="239"/>
    </location>
</feature>
<keyword evidence="2" id="KW-0732">Signal</keyword>
<feature type="signal peptide" evidence="2">
    <location>
        <begin position="1"/>
        <end position="39"/>
    </location>
</feature>
<keyword evidence="5" id="KW-1185">Reference proteome</keyword>
<organism evidence="4 5">
    <name type="scientific">Parafrankia soli</name>
    <dbReference type="NCBI Taxonomy" id="2599596"/>
    <lineage>
        <taxon>Bacteria</taxon>
        <taxon>Bacillati</taxon>
        <taxon>Actinomycetota</taxon>
        <taxon>Actinomycetes</taxon>
        <taxon>Frankiales</taxon>
        <taxon>Frankiaceae</taxon>
        <taxon>Parafrankia</taxon>
    </lineage>
</organism>